<name>A0A1F4PP32_UNCK3</name>
<dbReference type="Gene3D" id="2.60.40.10">
    <property type="entry name" value="Immunoglobulins"/>
    <property type="match status" value="1"/>
</dbReference>
<evidence type="ECO:0008006" key="4">
    <source>
        <dbReference type="Google" id="ProtNLM"/>
    </source>
</evidence>
<evidence type="ECO:0000313" key="2">
    <source>
        <dbReference type="EMBL" id="OGB85385.1"/>
    </source>
</evidence>
<feature type="transmembrane region" description="Helical" evidence="1">
    <location>
        <begin position="20"/>
        <end position="39"/>
    </location>
</feature>
<dbReference type="AlphaFoldDB" id="A0A1F4PP32"/>
<dbReference type="EMBL" id="METE01000004">
    <property type="protein sequence ID" value="OGB85385.1"/>
    <property type="molecule type" value="Genomic_DNA"/>
</dbReference>
<keyword evidence="1" id="KW-1133">Transmembrane helix</keyword>
<keyword evidence="1" id="KW-0812">Transmembrane</keyword>
<evidence type="ECO:0000313" key="3">
    <source>
        <dbReference type="Proteomes" id="UP000179010"/>
    </source>
</evidence>
<gene>
    <name evidence="2" type="ORF">A2994_02040</name>
</gene>
<reference evidence="2 3" key="1">
    <citation type="journal article" date="2016" name="Nat. Commun.">
        <title>Thousands of microbial genomes shed light on interconnected biogeochemical processes in an aquifer system.</title>
        <authorList>
            <person name="Anantharaman K."/>
            <person name="Brown C.T."/>
            <person name="Hug L.A."/>
            <person name="Sharon I."/>
            <person name="Castelle C.J."/>
            <person name="Probst A.J."/>
            <person name="Thomas B.C."/>
            <person name="Singh A."/>
            <person name="Wilkins M.J."/>
            <person name="Karaoz U."/>
            <person name="Brodie E.L."/>
            <person name="Williams K.H."/>
            <person name="Hubbard S.S."/>
            <person name="Banfield J.F."/>
        </authorList>
    </citation>
    <scope>NUCLEOTIDE SEQUENCE [LARGE SCALE GENOMIC DNA]</scope>
</reference>
<protein>
    <recommendedName>
        <fullName evidence="4">Bacterial Ig-like domain-containing protein</fullName>
    </recommendedName>
</protein>
<evidence type="ECO:0000256" key="1">
    <source>
        <dbReference type="SAM" id="Phobius"/>
    </source>
</evidence>
<organism evidence="2 3">
    <name type="scientific">candidate division Kazan bacterium RIFCSPLOWO2_01_FULL_48_13</name>
    <dbReference type="NCBI Taxonomy" id="1798539"/>
    <lineage>
        <taxon>Bacteria</taxon>
        <taxon>Bacteria division Kazan-3B-28</taxon>
    </lineage>
</organism>
<dbReference type="Proteomes" id="UP000179010">
    <property type="component" value="Unassembled WGS sequence"/>
</dbReference>
<dbReference type="STRING" id="1798539.A2994_02040"/>
<dbReference type="InterPro" id="IPR013783">
    <property type="entry name" value="Ig-like_fold"/>
</dbReference>
<proteinExistence type="predicted"/>
<keyword evidence="1" id="KW-0472">Membrane</keyword>
<accession>A0A1F4PP32</accession>
<sequence length="338" mass="36250">MHDEDEEKVAPGFYVSRPLLMIGLVALILVVGVISFIQAGGRQAVGKSWLGWFLPSFNLEIESNAPYLPADGSSIALIDITAQDKHGQLIDGSDIDVIVKRGQGDLTNSPDTPSEASKRVILRAPAQPQTIVIEADFRGLKESITIDVFDPVPPATPMLKAPADKAIIVTATPTLSGQGPTDTQIEVYVDDQQNTVLKIDASGNFAGTLERAIKRGQHSLKLIAINKYGIRSAASSPTTIDVRTPDPEIDLANLRIKPNPAQANAVFYIFVPVSSNTKEVKLTLENTSYILSDRNQSSIYSAALRAPSAPGLYPISLLVTNQGGDSVLAENITSLKVR</sequence>
<comment type="caution">
    <text evidence="2">The sequence shown here is derived from an EMBL/GenBank/DDBJ whole genome shotgun (WGS) entry which is preliminary data.</text>
</comment>